<name>A0A127VGM9_9SPHI</name>
<protein>
    <submittedName>
        <fullName evidence="1">Glycosyl transferase family 2</fullName>
    </submittedName>
</protein>
<dbReference type="Proteomes" id="UP000071561">
    <property type="component" value="Chromosome"/>
</dbReference>
<organism evidence="1 2">
    <name type="scientific">Pedobacter cryoconitis</name>
    <dbReference type="NCBI Taxonomy" id="188932"/>
    <lineage>
        <taxon>Bacteria</taxon>
        <taxon>Pseudomonadati</taxon>
        <taxon>Bacteroidota</taxon>
        <taxon>Sphingobacteriia</taxon>
        <taxon>Sphingobacteriales</taxon>
        <taxon>Sphingobacteriaceae</taxon>
        <taxon>Pedobacter</taxon>
    </lineage>
</organism>
<sequence>MITVIMTIWRRNNIEEQIRALLSQTIVPTAIWIYHCESNVLPDFTLCDKFPLVKYQMNTDDLGYFGRFSLALHVKTPYVYILDDDVIPSAGWLENCMKLCLAKNSIISATGRIVPKDNFKPERPKGRKKQYIRKYFVGDNYDEYAENYSVANTNVDFGCNSWFFKSEWLTYFWGIRPFTTTTGEDIHLSVSCLLLGGIKTMVPLQDVINVSGNIRKHYGYDDFATWKKKGFIEERENLFKYWIENRGWKPMNW</sequence>
<dbReference type="EMBL" id="CP014504">
    <property type="protein sequence ID" value="AMQ00398.1"/>
    <property type="molecule type" value="Genomic_DNA"/>
</dbReference>
<evidence type="ECO:0000313" key="1">
    <source>
        <dbReference type="EMBL" id="AMQ00398.1"/>
    </source>
</evidence>
<dbReference type="AlphaFoldDB" id="A0A127VGM9"/>
<keyword evidence="1" id="KW-0808">Transferase</keyword>
<proteinExistence type="predicted"/>
<dbReference type="SUPFAM" id="SSF53448">
    <property type="entry name" value="Nucleotide-diphospho-sugar transferases"/>
    <property type="match status" value="1"/>
</dbReference>
<dbReference type="InterPro" id="IPR029044">
    <property type="entry name" value="Nucleotide-diphossugar_trans"/>
</dbReference>
<dbReference type="PATRIC" id="fig|188932.3.peg.3675"/>
<evidence type="ECO:0000313" key="2">
    <source>
        <dbReference type="Proteomes" id="UP000071561"/>
    </source>
</evidence>
<reference evidence="1 2" key="1">
    <citation type="submission" date="2016-03" db="EMBL/GenBank/DDBJ databases">
        <title>Complete genome sequence of Pedobacter cryoconitis PAMC 27485.</title>
        <authorList>
            <person name="Lee J."/>
            <person name="Kim O.-S."/>
        </authorList>
    </citation>
    <scope>NUCLEOTIDE SEQUENCE [LARGE SCALE GENOMIC DNA]</scope>
    <source>
        <strain evidence="1 2">PAMC 27485</strain>
    </source>
</reference>
<dbReference type="Gene3D" id="3.90.550.10">
    <property type="entry name" value="Spore Coat Polysaccharide Biosynthesis Protein SpsA, Chain A"/>
    <property type="match status" value="1"/>
</dbReference>
<keyword evidence="2" id="KW-1185">Reference proteome</keyword>
<dbReference type="GO" id="GO:0016740">
    <property type="term" value="F:transferase activity"/>
    <property type="evidence" value="ECO:0007669"/>
    <property type="project" value="UniProtKB-KW"/>
</dbReference>
<dbReference type="KEGG" id="pcm:AY601_3533"/>
<gene>
    <name evidence="1" type="ORF">AY601_3533</name>
</gene>
<accession>A0A127VGM9</accession>